<reference evidence="2" key="1">
    <citation type="submission" date="2016-06" db="UniProtKB">
        <authorList>
            <consortium name="WormBaseParasite"/>
        </authorList>
    </citation>
    <scope>IDENTIFICATION</scope>
</reference>
<protein>
    <submittedName>
        <fullName evidence="2">ELMO domain-containing protein</fullName>
    </submittedName>
</protein>
<sequence>LVNDINAGEEQLFASGKPVYMEFGLEFDFTVSSLSRMRFANTANQNAGLDEINLAMIERFHQATDSTFTVCALDGQMSLPHCLLPMLSLQFSEHFADGATTTSVSIPFTMNIFTQVFNALLFNQNDFEARSSQHLQKILQCLHFLNPDIGVSSSQEMPIIHSFVAQDWEERSLEELMEAMNEAIKCNLPNLVLIILNIIVDWHYAEFRRKYEADCHGERRQFLERIQKAEVVSFGEQMSRHIDLSRTLRRLKRARYNVRRIFRFKENIPLK</sequence>
<name>A0A183UVS8_TOXCA</name>
<dbReference type="WBParaSite" id="TCNE_0001259801-mRNA-1">
    <property type="protein sequence ID" value="TCNE_0001259801-mRNA-1"/>
    <property type="gene ID" value="TCNE_0001259801"/>
</dbReference>
<dbReference type="Proteomes" id="UP000050794">
    <property type="component" value="Unassembled WGS sequence"/>
</dbReference>
<dbReference type="AlphaFoldDB" id="A0A183UVS8"/>
<accession>A0A183UVS8</accession>
<evidence type="ECO:0000313" key="2">
    <source>
        <dbReference type="WBParaSite" id="TCNE_0001259801-mRNA-1"/>
    </source>
</evidence>
<evidence type="ECO:0000313" key="1">
    <source>
        <dbReference type="Proteomes" id="UP000050794"/>
    </source>
</evidence>
<keyword evidence="1" id="KW-1185">Reference proteome</keyword>
<proteinExistence type="predicted"/>
<organism evidence="1 2">
    <name type="scientific">Toxocara canis</name>
    <name type="common">Canine roundworm</name>
    <dbReference type="NCBI Taxonomy" id="6265"/>
    <lineage>
        <taxon>Eukaryota</taxon>
        <taxon>Metazoa</taxon>
        <taxon>Ecdysozoa</taxon>
        <taxon>Nematoda</taxon>
        <taxon>Chromadorea</taxon>
        <taxon>Rhabditida</taxon>
        <taxon>Spirurina</taxon>
        <taxon>Ascaridomorpha</taxon>
        <taxon>Ascaridoidea</taxon>
        <taxon>Toxocaridae</taxon>
        <taxon>Toxocara</taxon>
    </lineage>
</organism>